<dbReference type="Proteomes" id="UP000566819">
    <property type="component" value="Unassembled WGS sequence"/>
</dbReference>
<feature type="region of interest" description="Disordered" evidence="1">
    <location>
        <begin position="337"/>
        <end position="382"/>
    </location>
</feature>
<feature type="compositionally biased region" description="Basic residues" evidence="1">
    <location>
        <begin position="217"/>
        <end position="226"/>
    </location>
</feature>
<feature type="region of interest" description="Disordered" evidence="1">
    <location>
        <begin position="1"/>
        <end position="26"/>
    </location>
</feature>
<evidence type="ECO:0000256" key="1">
    <source>
        <dbReference type="SAM" id="MobiDB-lite"/>
    </source>
</evidence>
<dbReference type="OrthoDB" id="6079484at2759"/>
<sequence>MRNYHGPPPPPPPPPPSGCGPRFIPPLREQVNSTRVIDITPRTLLDAPTSRMNLTSYSLYTIKKTVPTNPREKSTWARAEVVEEKLVRSEIISRIRKLNGGRESVGEKKASLQPFQQGQISSLLDDLATREHDPNFEYSLVQLDIKKRLISKVPKKMETVSMSIYVSRTPLEGLDPIILEHNIERNRIERLQAQKRSPTQDQQPPRLQPQQQERAGGRNRRRASRRHRDERPSSSWGYDADSSSDSDSGSDSDSDFSSSSATYGKIAGSTGHGPAVKEHPQAEWIEAAKRDQNLKEIPVTKQCATPLCSKAPVGLNSLVESNYCDLHKFIAKDGLEDTSANEHSNPKLPEGLGHMNEQSTPAAPLSPPVADESLKNSSTAPIARDHSRDEIYGSDDSATVHPIEIFQPETFAEKPPPDVSPNRRPRNINSSKEIMATANSTYEKVIKNGRKILRVTLKGVEHIACPDSGSDKNIISKEFAKEHNFRIRCGKKDIKRFELGSGAYIESIGRARLPCSLAKGSGSCRKQWFHVLADSIVPLIMGRHFLEQTQVLTKNRHLLERCPPELRFIPSLKFIGSPRKRSGMGVSINGRVLVATPDTGSDLNLISLACAERERFYIDKGQEGLVRLQNADGSVTKTMGRVYVASLSLDLRMSQNVSERQQPDYDAEESAVTTDIPDLPLDCDEPADDAGEVFYVVKGLACDVILGNDFLERSNAFNIGTKMFTGIPASERDHFGLKIFKILGPWQSRFSKAKIKPPDVTVAEIARREHDDDYRKERFRRSKAKRRIGELVGAQQTDAWSLELAAIEAFNKQHNTCIHCHYTRL</sequence>
<name>A0A8H4R2Y4_9HELO</name>
<dbReference type="AlphaFoldDB" id="A0A8H4R2Y4"/>
<proteinExistence type="predicted"/>
<evidence type="ECO:0000313" key="3">
    <source>
        <dbReference type="Proteomes" id="UP000566819"/>
    </source>
</evidence>
<feature type="compositionally biased region" description="Acidic residues" evidence="1">
    <location>
        <begin position="242"/>
        <end position="254"/>
    </location>
</feature>
<accession>A0A8H4R2Y4</accession>
<feature type="compositionally biased region" description="Pro residues" evidence="1">
    <location>
        <begin position="1"/>
        <end position="18"/>
    </location>
</feature>
<reference evidence="2 3" key="1">
    <citation type="submission" date="2020-03" db="EMBL/GenBank/DDBJ databases">
        <title>Draft Genome Sequence of Cudoniella acicularis.</title>
        <authorList>
            <person name="Buettner E."/>
            <person name="Kellner H."/>
        </authorList>
    </citation>
    <scope>NUCLEOTIDE SEQUENCE [LARGE SCALE GENOMIC DNA]</scope>
    <source>
        <strain evidence="2 3">DSM 108380</strain>
    </source>
</reference>
<feature type="region of interest" description="Disordered" evidence="1">
    <location>
        <begin position="194"/>
        <end position="276"/>
    </location>
</feature>
<protein>
    <submittedName>
        <fullName evidence="2">Uncharacterized protein</fullName>
    </submittedName>
</protein>
<dbReference type="CDD" id="cd00303">
    <property type="entry name" value="retropepsin_like"/>
    <property type="match status" value="2"/>
</dbReference>
<dbReference type="InterPro" id="IPR021109">
    <property type="entry name" value="Peptidase_aspartic_dom_sf"/>
</dbReference>
<organism evidence="2 3">
    <name type="scientific">Cudoniella acicularis</name>
    <dbReference type="NCBI Taxonomy" id="354080"/>
    <lineage>
        <taxon>Eukaryota</taxon>
        <taxon>Fungi</taxon>
        <taxon>Dikarya</taxon>
        <taxon>Ascomycota</taxon>
        <taxon>Pezizomycotina</taxon>
        <taxon>Leotiomycetes</taxon>
        <taxon>Helotiales</taxon>
        <taxon>Tricladiaceae</taxon>
        <taxon>Cudoniella</taxon>
    </lineage>
</organism>
<feature type="region of interest" description="Disordered" evidence="1">
    <location>
        <begin position="408"/>
        <end position="427"/>
    </location>
</feature>
<feature type="compositionally biased region" description="Low complexity" evidence="1">
    <location>
        <begin position="199"/>
        <end position="214"/>
    </location>
</feature>
<keyword evidence="3" id="KW-1185">Reference proteome</keyword>
<dbReference type="EMBL" id="JAAMPI010001913">
    <property type="protein sequence ID" value="KAF4621893.1"/>
    <property type="molecule type" value="Genomic_DNA"/>
</dbReference>
<evidence type="ECO:0000313" key="2">
    <source>
        <dbReference type="EMBL" id="KAF4621893.1"/>
    </source>
</evidence>
<dbReference type="Gene3D" id="2.40.70.10">
    <property type="entry name" value="Acid Proteases"/>
    <property type="match status" value="2"/>
</dbReference>
<gene>
    <name evidence="2" type="ORF">G7Y89_g14452</name>
</gene>
<comment type="caution">
    <text evidence="2">The sequence shown here is derived from an EMBL/GenBank/DDBJ whole genome shotgun (WGS) entry which is preliminary data.</text>
</comment>